<comment type="caution">
    <text evidence="1">The sequence shown here is derived from an EMBL/GenBank/DDBJ whole genome shotgun (WGS) entry which is preliminary data.</text>
</comment>
<dbReference type="Proteomes" id="UP001220964">
    <property type="component" value="Unassembled WGS sequence"/>
</dbReference>
<dbReference type="SUPFAM" id="SSF47616">
    <property type="entry name" value="GST C-terminal domain-like"/>
    <property type="match status" value="1"/>
</dbReference>
<evidence type="ECO:0000313" key="2">
    <source>
        <dbReference type="Proteomes" id="UP001220964"/>
    </source>
</evidence>
<evidence type="ECO:0000313" key="1">
    <source>
        <dbReference type="EMBL" id="MDF0604016.1"/>
    </source>
</evidence>
<dbReference type="Gene3D" id="1.20.1050.10">
    <property type="match status" value="1"/>
</dbReference>
<reference evidence="1" key="1">
    <citation type="submission" date="2023-03" db="EMBL/GenBank/DDBJ databases">
        <title>Multiphase analysis and comparison of six strains from genera Psychromarinibacter, Lutimaribacter, and Maritimibacter, including a novel species: Psychromarinibacter sediminicola sp. nov.</title>
        <authorList>
            <person name="Wang Y.-H."/>
            <person name="Ye M.-Q."/>
            <person name="Du Z.-J."/>
        </authorList>
    </citation>
    <scope>NUCLEOTIDE SEQUENCE</scope>
    <source>
        <strain evidence="1">C21-152</strain>
    </source>
</reference>
<accession>A0AAE3NXP9</accession>
<protein>
    <recommendedName>
        <fullName evidence="3">Glutathione S-transferase</fullName>
    </recommendedName>
</protein>
<gene>
    <name evidence="1" type="ORF">P1J78_25250</name>
</gene>
<feature type="non-terminal residue" evidence="1">
    <location>
        <position position="1"/>
    </location>
</feature>
<sequence length="97" mass="10778">TGDPAGVAAAARDFIDRNYLILEAAFDRGPFMLGDVLSVTDIFVWMLTQWHHDLDWLAKRCPRITECILAAMERPAISLVHIDQFGPGLGLKALPPF</sequence>
<organism evidence="1 2">
    <name type="scientific">Psychromarinibacter sediminicola</name>
    <dbReference type="NCBI Taxonomy" id="3033385"/>
    <lineage>
        <taxon>Bacteria</taxon>
        <taxon>Pseudomonadati</taxon>
        <taxon>Pseudomonadota</taxon>
        <taxon>Alphaproteobacteria</taxon>
        <taxon>Rhodobacterales</taxon>
        <taxon>Paracoccaceae</taxon>
        <taxon>Psychromarinibacter</taxon>
    </lineage>
</organism>
<name>A0AAE3NXP9_9RHOB</name>
<dbReference type="InterPro" id="IPR036282">
    <property type="entry name" value="Glutathione-S-Trfase_C_sf"/>
</dbReference>
<evidence type="ECO:0008006" key="3">
    <source>
        <dbReference type="Google" id="ProtNLM"/>
    </source>
</evidence>
<keyword evidence="2" id="KW-1185">Reference proteome</keyword>
<dbReference type="RefSeq" id="WP_275570113.1">
    <property type="nucleotide sequence ID" value="NZ_JARGYC010000250.1"/>
</dbReference>
<dbReference type="EMBL" id="JARGYC010000250">
    <property type="protein sequence ID" value="MDF0604016.1"/>
    <property type="molecule type" value="Genomic_DNA"/>
</dbReference>
<proteinExistence type="predicted"/>
<dbReference type="AlphaFoldDB" id="A0AAE3NXP9"/>